<dbReference type="PANTHER" id="PTHR35567">
    <property type="entry name" value="MALATE DEHYDROGENASE (AFU_ORTHOLOGUE AFUA_2G13800)"/>
    <property type="match status" value="1"/>
</dbReference>
<name>A0A6A5KGH9_9PLEO</name>
<sequence length="191" mass="20094">MQGLQNQTAPVQPAEPAAPSCDLSNVQQPASALQQPTSDMSLVLVALGQGTQNYTCADETATPAAFGAMAELFDASCAPSSELIAGATSLDSLDDPTLLGTHFFLDRTTPDFDLSSLGNTVLKKVEDAPAPDAAADVKWLRLQTQAQGTTSDVVQIYRLNTVGGHPPATCEGQAPGEVITVDYEAQYWFYA</sequence>
<evidence type="ECO:0008006" key="4">
    <source>
        <dbReference type="Google" id="ProtNLM"/>
    </source>
</evidence>
<accession>A0A6A5KGH9</accession>
<evidence type="ECO:0000313" key="3">
    <source>
        <dbReference type="Proteomes" id="UP000800040"/>
    </source>
</evidence>
<proteinExistence type="predicted"/>
<dbReference type="AlphaFoldDB" id="A0A6A5KGH9"/>
<evidence type="ECO:0000313" key="2">
    <source>
        <dbReference type="EMBL" id="KAF1834522.1"/>
    </source>
</evidence>
<reference evidence="2" key="1">
    <citation type="submission" date="2020-01" db="EMBL/GenBank/DDBJ databases">
        <authorList>
            <consortium name="DOE Joint Genome Institute"/>
            <person name="Haridas S."/>
            <person name="Albert R."/>
            <person name="Binder M."/>
            <person name="Bloem J."/>
            <person name="Labutti K."/>
            <person name="Salamov A."/>
            <person name="Andreopoulos B."/>
            <person name="Baker S.E."/>
            <person name="Barry K."/>
            <person name="Bills G."/>
            <person name="Bluhm B.H."/>
            <person name="Cannon C."/>
            <person name="Castanera R."/>
            <person name="Culley D.E."/>
            <person name="Daum C."/>
            <person name="Ezra D."/>
            <person name="Gonzalez J.B."/>
            <person name="Henrissat B."/>
            <person name="Kuo A."/>
            <person name="Liang C."/>
            <person name="Lipzen A."/>
            <person name="Lutzoni F."/>
            <person name="Magnuson J."/>
            <person name="Mondo S."/>
            <person name="Nolan M."/>
            <person name="Ohm R."/>
            <person name="Pangilinan J."/>
            <person name="Park H.-J."/>
            <person name="Ramirez L."/>
            <person name="Alfaro M."/>
            <person name="Sun H."/>
            <person name="Tritt A."/>
            <person name="Yoshinaga Y."/>
            <person name="Zwiers L.-H."/>
            <person name="Turgeon B.G."/>
            <person name="Goodwin S.B."/>
            <person name="Spatafora J.W."/>
            <person name="Crous P.W."/>
            <person name="Grigoriev I.V."/>
        </authorList>
    </citation>
    <scope>NUCLEOTIDE SEQUENCE</scope>
    <source>
        <strain evidence="2">P77</strain>
    </source>
</reference>
<dbReference type="EMBL" id="ML975300">
    <property type="protein sequence ID" value="KAF1834522.1"/>
    <property type="molecule type" value="Genomic_DNA"/>
</dbReference>
<feature type="compositionally biased region" description="Polar residues" evidence="1">
    <location>
        <begin position="1"/>
        <end position="10"/>
    </location>
</feature>
<protein>
    <recommendedName>
        <fullName evidence="4">Malate dehydrogenase</fullName>
    </recommendedName>
</protein>
<dbReference type="OrthoDB" id="1859733at2759"/>
<gene>
    <name evidence="2" type="ORF">BDW02DRAFT_498100</name>
</gene>
<organism evidence="2 3">
    <name type="scientific">Decorospora gaudefroyi</name>
    <dbReference type="NCBI Taxonomy" id="184978"/>
    <lineage>
        <taxon>Eukaryota</taxon>
        <taxon>Fungi</taxon>
        <taxon>Dikarya</taxon>
        <taxon>Ascomycota</taxon>
        <taxon>Pezizomycotina</taxon>
        <taxon>Dothideomycetes</taxon>
        <taxon>Pleosporomycetidae</taxon>
        <taxon>Pleosporales</taxon>
        <taxon>Pleosporineae</taxon>
        <taxon>Pleosporaceae</taxon>
        <taxon>Decorospora</taxon>
    </lineage>
</organism>
<keyword evidence="3" id="KW-1185">Reference proteome</keyword>
<dbReference type="Pfam" id="PF11937">
    <property type="entry name" value="DUF3455"/>
    <property type="match status" value="1"/>
</dbReference>
<evidence type="ECO:0000256" key="1">
    <source>
        <dbReference type="SAM" id="MobiDB-lite"/>
    </source>
</evidence>
<dbReference type="Proteomes" id="UP000800040">
    <property type="component" value="Unassembled WGS sequence"/>
</dbReference>
<dbReference type="InterPro" id="IPR021851">
    <property type="entry name" value="DUF3455"/>
</dbReference>
<dbReference type="PANTHER" id="PTHR35567:SF11">
    <property type="entry name" value="MALATE DEHYDROGENASE (AFU_ORTHOLOGUE AFUA_2G13800)"/>
    <property type="match status" value="1"/>
</dbReference>
<feature type="region of interest" description="Disordered" evidence="1">
    <location>
        <begin position="1"/>
        <end position="29"/>
    </location>
</feature>